<evidence type="ECO:0000313" key="3">
    <source>
        <dbReference type="EMBL" id="SDH07902.1"/>
    </source>
</evidence>
<dbReference type="CDD" id="cd01454">
    <property type="entry name" value="vWA_norD_type"/>
    <property type="match status" value="1"/>
</dbReference>
<protein>
    <submittedName>
        <fullName evidence="3">Nitric oxide reductase NorD protein</fullName>
    </submittedName>
</protein>
<dbReference type="EMBL" id="FNBZ01000006">
    <property type="protein sequence ID" value="SDH07902.1"/>
    <property type="molecule type" value="Genomic_DNA"/>
</dbReference>
<name>A0ABY0P4K3_9HYPH</name>
<dbReference type="SUPFAM" id="SSF53300">
    <property type="entry name" value="vWA-like"/>
    <property type="match status" value="1"/>
</dbReference>
<feature type="compositionally biased region" description="Basic and acidic residues" evidence="1">
    <location>
        <begin position="245"/>
        <end position="261"/>
    </location>
</feature>
<gene>
    <name evidence="3" type="ORF">SAMN05421844_106407</name>
</gene>
<organism evidence="3 4">
    <name type="scientific">Bosea robiniae</name>
    <dbReference type="NCBI Taxonomy" id="1036780"/>
    <lineage>
        <taxon>Bacteria</taxon>
        <taxon>Pseudomonadati</taxon>
        <taxon>Pseudomonadota</taxon>
        <taxon>Alphaproteobacteria</taxon>
        <taxon>Hyphomicrobiales</taxon>
        <taxon>Boseaceae</taxon>
        <taxon>Bosea</taxon>
    </lineage>
</organism>
<keyword evidence="4" id="KW-1185">Reference proteome</keyword>
<dbReference type="PROSITE" id="PS50234">
    <property type="entry name" value="VWFA"/>
    <property type="match status" value="1"/>
</dbReference>
<dbReference type="Proteomes" id="UP000199468">
    <property type="component" value="Unassembled WGS sequence"/>
</dbReference>
<accession>A0ABY0P4K3</accession>
<evidence type="ECO:0000259" key="2">
    <source>
        <dbReference type="PROSITE" id="PS50234"/>
    </source>
</evidence>
<dbReference type="InterPro" id="IPR002035">
    <property type="entry name" value="VWF_A"/>
</dbReference>
<dbReference type="Gene3D" id="3.40.50.410">
    <property type="entry name" value="von Willebrand factor, type A domain"/>
    <property type="match status" value="1"/>
</dbReference>
<dbReference type="PANTHER" id="PTHR41248">
    <property type="entry name" value="NORD PROTEIN"/>
    <property type="match status" value="1"/>
</dbReference>
<dbReference type="InterPro" id="IPR036465">
    <property type="entry name" value="vWFA_dom_sf"/>
</dbReference>
<feature type="region of interest" description="Disordered" evidence="1">
    <location>
        <begin position="231"/>
        <end position="261"/>
    </location>
</feature>
<dbReference type="Pfam" id="PF00092">
    <property type="entry name" value="VWA"/>
    <property type="match status" value="1"/>
</dbReference>
<sequence>MLDFLEMEETVGRFWHRLVGDTASLPHHPQAAVTLTSMAPTLAVCFHGFGGEPGVRIVPARERAAGHRLNLRQRIGLGEERLAQALRTPDSLQLPAQITLFPQPGLNRDLYVWLAAAMAAVPPAPLTQTDPLRRDLALIAAARALVATVLKAFPGLVPVYRRLADALVASRRREGLPATEAKVEALICELLRGEAVDLSPANWKASAPSGYLPALGVPLWPLASAVVPARTRRRGEEQQPPASVKAEEQMKAYAASRDETAEEWRERSPFILNRFEKILAMSEMVAVDRPSDDGEEHDPEAAAELDDMVLSERKGRPASRFRFDLDLPPEAMDETALAGALTYPEWDFRSASYREDHCRVLAAMAQQELVPPVQDAATRALVRQVRRRFEALRPLREPQRGQVDGPDLDLDAVVRRQADLAAGGSGSDRIHLASRPQAHDLAVTTLMDVSLSTDSWFDDLRVLDVEKQALTVFAHGLAACGDRHEILTFTSRRREWVRIETVKRFDEAMGPAVEARIAALKPGYYTRIGTAIRHAAAGLKARPDRRKLLLVLTDGKPNDIDHYEGRFAMEDTRMAVIEARRAGICVFAVTVDRESRAYIPHLFGRNGHAVVSRLDRLPAALPAIYRALAT</sequence>
<comment type="caution">
    <text evidence="3">The sequence shown here is derived from an EMBL/GenBank/DDBJ whole genome shotgun (WGS) entry which is preliminary data.</text>
</comment>
<reference evidence="3 4" key="1">
    <citation type="submission" date="2016-10" db="EMBL/GenBank/DDBJ databases">
        <authorList>
            <person name="Varghese N."/>
            <person name="Submissions S."/>
        </authorList>
    </citation>
    <scope>NUCLEOTIDE SEQUENCE [LARGE SCALE GENOMIC DNA]</scope>
    <source>
        <strain evidence="3 4">DSM 26672</strain>
    </source>
</reference>
<dbReference type="SMART" id="SM00327">
    <property type="entry name" value="VWA"/>
    <property type="match status" value="1"/>
</dbReference>
<dbReference type="RefSeq" id="WP_091859685.1">
    <property type="nucleotide sequence ID" value="NZ_FNBZ01000006.1"/>
</dbReference>
<evidence type="ECO:0000313" key="4">
    <source>
        <dbReference type="Proteomes" id="UP000199468"/>
    </source>
</evidence>
<proteinExistence type="predicted"/>
<evidence type="ECO:0000256" key="1">
    <source>
        <dbReference type="SAM" id="MobiDB-lite"/>
    </source>
</evidence>
<dbReference type="PANTHER" id="PTHR41248:SF1">
    <property type="entry name" value="NORD PROTEIN"/>
    <property type="match status" value="1"/>
</dbReference>
<feature type="domain" description="VWFA" evidence="2">
    <location>
        <begin position="442"/>
        <end position="628"/>
    </location>
</feature>
<dbReference type="InterPro" id="IPR051928">
    <property type="entry name" value="NorD/CobT"/>
</dbReference>